<organism evidence="1 2">
    <name type="scientific">Citrus sinensis</name>
    <name type="common">Sweet orange</name>
    <name type="synonym">Citrus aurantium var. sinensis</name>
    <dbReference type="NCBI Taxonomy" id="2711"/>
    <lineage>
        <taxon>Eukaryota</taxon>
        <taxon>Viridiplantae</taxon>
        <taxon>Streptophyta</taxon>
        <taxon>Embryophyta</taxon>
        <taxon>Tracheophyta</taxon>
        <taxon>Spermatophyta</taxon>
        <taxon>Magnoliopsida</taxon>
        <taxon>eudicotyledons</taxon>
        <taxon>Gunneridae</taxon>
        <taxon>Pentapetalae</taxon>
        <taxon>rosids</taxon>
        <taxon>malvids</taxon>
        <taxon>Sapindales</taxon>
        <taxon>Rutaceae</taxon>
        <taxon>Aurantioideae</taxon>
        <taxon>Citrus</taxon>
    </lineage>
</organism>
<evidence type="ECO:0000313" key="2">
    <source>
        <dbReference type="Proteomes" id="UP000829398"/>
    </source>
</evidence>
<name>A0ACB8IAA3_CITSI</name>
<sequence length="253" mass="28573">MVIGIVSMADLSFTEALKSPIALGGPWEVYGSAWCPKQSWFPSSAVDHYITFDATNSGNTTEKLSLLFNEITHVFWLQFKCLRVHDPAHSAHANSHDPPLREDLSRLPCQNFYCALEDLVASYMPVISYSIHRSSIIIGSSSRSVYNSLLTLDQHIQVAVTAHEKNQTFNCTNGNVFGVEFVPFDENDDFDFVGMMKPKAKVWDEIAEQHGLYNINKLEEITCFEALINVLHFGFQHVCSMNKSREFGFFCVC</sequence>
<comment type="caution">
    <text evidence="1">The sequence shown here is derived from an EMBL/GenBank/DDBJ whole genome shotgun (WGS) entry which is preliminary data.</text>
</comment>
<keyword evidence="2" id="KW-1185">Reference proteome</keyword>
<reference evidence="2" key="1">
    <citation type="journal article" date="2023" name="Hortic. Res.">
        <title>A chromosome-level phased genome enabling allele-level studies in sweet orange: a case study on citrus Huanglongbing tolerance.</title>
        <authorList>
            <person name="Wu B."/>
            <person name="Yu Q."/>
            <person name="Deng Z."/>
            <person name="Duan Y."/>
            <person name="Luo F."/>
            <person name="Gmitter F. Jr."/>
        </authorList>
    </citation>
    <scope>NUCLEOTIDE SEQUENCE [LARGE SCALE GENOMIC DNA]</scope>
    <source>
        <strain evidence="2">cv. Valencia</strain>
    </source>
</reference>
<accession>A0ACB8IAA3</accession>
<proteinExistence type="predicted"/>
<evidence type="ECO:0000313" key="1">
    <source>
        <dbReference type="EMBL" id="KAH9683728.1"/>
    </source>
</evidence>
<dbReference type="Proteomes" id="UP000829398">
    <property type="component" value="Chromosome 9"/>
</dbReference>
<gene>
    <name evidence="1" type="ORF">KPL71_027779</name>
</gene>
<protein>
    <submittedName>
        <fullName evidence="1">3-oxo-Delta(4,5)-steroid 5-beta-reductase</fullName>
    </submittedName>
</protein>
<dbReference type="EMBL" id="CM039178">
    <property type="protein sequence ID" value="KAH9683728.1"/>
    <property type="molecule type" value="Genomic_DNA"/>
</dbReference>